<accession>T0YZ29</accession>
<dbReference type="GO" id="GO:0034628">
    <property type="term" value="P:'de novo' NAD+ biosynthetic process from L-aspartate"/>
    <property type="evidence" value="ECO:0007669"/>
    <property type="project" value="TreeGrafter"/>
</dbReference>
<evidence type="ECO:0000256" key="6">
    <source>
        <dbReference type="ARBA" id="ARBA00022642"/>
    </source>
</evidence>
<evidence type="ECO:0000256" key="2">
    <source>
        <dbReference type="ARBA" id="ARBA00005065"/>
    </source>
</evidence>
<dbReference type="EMBL" id="AUZY01009788">
    <property type="protein sequence ID" value="EQD40931.1"/>
    <property type="molecule type" value="Genomic_DNA"/>
</dbReference>
<keyword evidence="5" id="KW-0963">Cytoplasm</keyword>
<dbReference type="GO" id="GO:0046872">
    <property type="term" value="F:metal ion binding"/>
    <property type="evidence" value="ECO:0007669"/>
    <property type="project" value="UniProtKB-KW"/>
</dbReference>
<sequence>MSIVEEIQRLKEARDAVLLAHNYQRPEVQDIADEVGDSLYLSKQALASDRKVIVFAGVRFMAETAKILNPQRTVLLPDLRAGCSLSDAITADQLRAWKREHPGAVVVAYVNTSAEVKAESDYCCTSSNAERVVRSIPDDREILFLPDMFLGDYVRRKTGRKMHLWVGDCHVHARMRPSDLTGARAAHPGAPIVAHPECGCASEALPQVDRVLSTDGMIRFARETRAPEVLVATEIGILHRMQRINPT</sequence>
<dbReference type="SUPFAM" id="SSF142754">
    <property type="entry name" value="NadA-like"/>
    <property type="match status" value="1"/>
</dbReference>
<keyword evidence="9" id="KW-0408">Iron</keyword>
<keyword evidence="10" id="KW-0411">Iron-sulfur</keyword>
<evidence type="ECO:0000256" key="4">
    <source>
        <dbReference type="ARBA" id="ARBA00022485"/>
    </source>
</evidence>
<reference evidence="11" key="1">
    <citation type="submission" date="2013-08" db="EMBL/GenBank/DDBJ databases">
        <authorList>
            <person name="Mendez C."/>
            <person name="Richter M."/>
            <person name="Ferrer M."/>
            <person name="Sanchez J."/>
        </authorList>
    </citation>
    <scope>NUCLEOTIDE SEQUENCE</scope>
</reference>
<organism evidence="11">
    <name type="scientific">mine drainage metagenome</name>
    <dbReference type="NCBI Taxonomy" id="410659"/>
    <lineage>
        <taxon>unclassified sequences</taxon>
        <taxon>metagenomes</taxon>
        <taxon>ecological metagenomes</taxon>
    </lineage>
</organism>
<evidence type="ECO:0000256" key="8">
    <source>
        <dbReference type="ARBA" id="ARBA00022723"/>
    </source>
</evidence>
<evidence type="ECO:0000313" key="11">
    <source>
        <dbReference type="EMBL" id="EQD40931.1"/>
    </source>
</evidence>
<gene>
    <name evidence="11" type="ORF">B1B_14739</name>
</gene>
<dbReference type="PANTHER" id="PTHR30573:SF0">
    <property type="entry name" value="QUINOLINATE SYNTHASE, CHLOROPLASTIC"/>
    <property type="match status" value="1"/>
</dbReference>
<dbReference type="AlphaFoldDB" id="T0YZ29"/>
<evidence type="ECO:0000256" key="3">
    <source>
        <dbReference type="ARBA" id="ARBA00012669"/>
    </source>
</evidence>
<evidence type="ECO:0000256" key="1">
    <source>
        <dbReference type="ARBA" id="ARBA00001966"/>
    </source>
</evidence>
<dbReference type="Gene3D" id="3.40.50.10800">
    <property type="entry name" value="NadA-like"/>
    <property type="match status" value="3"/>
</dbReference>
<keyword evidence="8" id="KW-0479">Metal-binding</keyword>
<dbReference type="NCBIfam" id="NF006878">
    <property type="entry name" value="PRK09375.1-2"/>
    <property type="match status" value="1"/>
</dbReference>
<evidence type="ECO:0000256" key="9">
    <source>
        <dbReference type="ARBA" id="ARBA00023004"/>
    </source>
</evidence>
<protein>
    <recommendedName>
        <fullName evidence="3">quinolinate synthase</fullName>
        <ecNumber evidence="3">2.5.1.72</ecNumber>
    </recommendedName>
</protein>
<dbReference type="NCBIfam" id="TIGR00550">
    <property type="entry name" value="nadA"/>
    <property type="match status" value="1"/>
</dbReference>
<dbReference type="GO" id="GO:0008987">
    <property type="term" value="F:quinolinate synthetase A activity"/>
    <property type="evidence" value="ECO:0007669"/>
    <property type="project" value="InterPro"/>
</dbReference>
<dbReference type="FunFam" id="3.40.50.10800:FF:000003">
    <property type="entry name" value="Quinolinate synthase A"/>
    <property type="match status" value="1"/>
</dbReference>
<evidence type="ECO:0000256" key="10">
    <source>
        <dbReference type="ARBA" id="ARBA00023014"/>
    </source>
</evidence>
<keyword evidence="6" id="KW-0662">Pyridine nucleotide biosynthesis</keyword>
<reference evidence="11" key="2">
    <citation type="journal article" date="2014" name="ISME J.">
        <title>Microbial stratification in low pH oxic and suboxic macroscopic growths along an acid mine drainage.</title>
        <authorList>
            <person name="Mendez-Garcia C."/>
            <person name="Mesa V."/>
            <person name="Sprenger R.R."/>
            <person name="Richter M."/>
            <person name="Diez M.S."/>
            <person name="Solano J."/>
            <person name="Bargiela R."/>
            <person name="Golyshina O.V."/>
            <person name="Manteca A."/>
            <person name="Ramos J.L."/>
            <person name="Gallego J.R."/>
            <person name="Llorente I."/>
            <person name="Martins Dos Santos V.A."/>
            <person name="Jensen O.N."/>
            <person name="Pelaez A.I."/>
            <person name="Sanchez J."/>
            <person name="Ferrer M."/>
        </authorList>
    </citation>
    <scope>NUCLEOTIDE SEQUENCE</scope>
</reference>
<evidence type="ECO:0000256" key="7">
    <source>
        <dbReference type="ARBA" id="ARBA00022679"/>
    </source>
</evidence>
<dbReference type="Pfam" id="PF02445">
    <property type="entry name" value="NadA"/>
    <property type="match status" value="1"/>
</dbReference>
<comment type="cofactor">
    <cofactor evidence="1">
        <name>[4Fe-4S] cluster</name>
        <dbReference type="ChEBI" id="CHEBI:49883"/>
    </cofactor>
</comment>
<dbReference type="InterPro" id="IPR003473">
    <property type="entry name" value="NadA"/>
</dbReference>
<comment type="caution">
    <text evidence="11">The sequence shown here is derived from an EMBL/GenBank/DDBJ whole genome shotgun (WGS) entry which is preliminary data.</text>
</comment>
<dbReference type="UniPathway" id="UPA00253">
    <property type="reaction ID" value="UER00327"/>
</dbReference>
<keyword evidence="7" id="KW-0808">Transferase</keyword>
<proteinExistence type="predicted"/>
<dbReference type="PANTHER" id="PTHR30573">
    <property type="entry name" value="QUINOLINATE SYNTHETASE A"/>
    <property type="match status" value="1"/>
</dbReference>
<feature type="non-terminal residue" evidence="11">
    <location>
        <position position="247"/>
    </location>
</feature>
<dbReference type="EC" id="2.5.1.72" evidence="3"/>
<comment type="pathway">
    <text evidence="2">Cofactor biosynthesis; NAD(+) biosynthesis; quinolinate from iminoaspartate: step 1/1.</text>
</comment>
<dbReference type="GO" id="GO:0051539">
    <property type="term" value="F:4 iron, 4 sulfur cluster binding"/>
    <property type="evidence" value="ECO:0007669"/>
    <property type="project" value="UniProtKB-KW"/>
</dbReference>
<evidence type="ECO:0000256" key="5">
    <source>
        <dbReference type="ARBA" id="ARBA00022490"/>
    </source>
</evidence>
<name>T0YZ29_9ZZZZ</name>
<keyword evidence="4" id="KW-0004">4Fe-4S</keyword>
<dbReference type="InterPro" id="IPR036094">
    <property type="entry name" value="NadA_sf"/>
</dbReference>